<dbReference type="RefSeq" id="WP_242332360.1">
    <property type="nucleotide sequence ID" value="NZ_CP071872.1"/>
</dbReference>
<accession>A0ABY3WLF1</accession>
<evidence type="ECO:0008006" key="3">
    <source>
        <dbReference type="Google" id="ProtNLM"/>
    </source>
</evidence>
<protein>
    <recommendedName>
        <fullName evidence="3">PAS domain-containing protein</fullName>
    </recommendedName>
</protein>
<sequence>MTWRPALTEAELLANDAQQFASLGWGNWDMLSGAVRWSDGLHRIFRADPDMPWSLEYLCDALLPEDVSRFAEFIIAILAGDELAWTRVRFVVRGEIRTLDLLGRPLAATDGRPWAVHLVARDLTPI</sequence>
<dbReference type="Proteomes" id="UP000828924">
    <property type="component" value="Chromosome"/>
</dbReference>
<organism evidence="1 2">
    <name type="scientific">Streptomyces formicae</name>
    <dbReference type="NCBI Taxonomy" id="1616117"/>
    <lineage>
        <taxon>Bacteria</taxon>
        <taxon>Bacillati</taxon>
        <taxon>Actinomycetota</taxon>
        <taxon>Actinomycetes</taxon>
        <taxon>Kitasatosporales</taxon>
        <taxon>Streptomycetaceae</taxon>
        <taxon>Streptomyces</taxon>
    </lineage>
</organism>
<proteinExistence type="predicted"/>
<name>A0ABY3WLF1_9ACTN</name>
<evidence type="ECO:0000313" key="1">
    <source>
        <dbReference type="EMBL" id="UNM13458.1"/>
    </source>
</evidence>
<dbReference type="EMBL" id="CP071872">
    <property type="protein sequence ID" value="UNM13458.1"/>
    <property type="molecule type" value="Genomic_DNA"/>
</dbReference>
<evidence type="ECO:0000313" key="2">
    <source>
        <dbReference type="Proteomes" id="UP000828924"/>
    </source>
</evidence>
<dbReference type="Gene3D" id="3.30.450.20">
    <property type="entry name" value="PAS domain"/>
    <property type="match status" value="1"/>
</dbReference>
<dbReference type="SUPFAM" id="SSF55785">
    <property type="entry name" value="PYP-like sensor domain (PAS domain)"/>
    <property type="match status" value="1"/>
</dbReference>
<gene>
    <name evidence="1" type="ORF">J4032_19990</name>
</gene>
<reference evidence="1 2" key="1">
    <citation type="submission" date="2021-03" db="EMBL/GenBank/DDBJ databases">
        <title>Complete genome of Streptomyces formicae strain 1H-GS9 (DSM 100524).</title>
        <authorList>
            <person name="Atanasov K.E."/>
            <person name="Altabella T."/>
            <person name="Ferrer A."/>
        </authorList>
    </citation>
    <scope>NUCLEOTIDE SEQUENCE [LARGE SCALE GENOMIC DNA]</scope>
    <source>
        <strain evidence="1 2">1H-GS9</strain>
    </source>
</reference>
<dbReference type="InterPro" id="IPR035965">
    <property type="entry name" value="PAS-like_dom_sf"/>
</dbReference>
<keyword evidence="2" id="KW-1185">Reference proteome</keyword>